<accession>A0A4R6VFL7</accession>
<sequence>MKIPTLLSIMPKKTLPKMTALLLLYSAKLLTEKTIPALIQLIPEQKLQYGIHSQMRNRFAR</sequence>
<dbReference type="AlphaFoldDB" id="A0A4R6VFL7"/>
<evidence type="ECO:0000313" key="1">
    <source>
        <dbReference type="EMBL" id="TDQ56091.1"/>
    </source>
</evidence>
<name>A0A4R6VFL7_9PAST</name>
<dbReference type="Proteomes" id="UP000295657">
    <property type="component" value="Unassembled WGS sequence"/>
</dbReference>
<organism evidence="1 2">
    <name type="scientific">Mesocricetibacter intestinalis</name>
    <dbReference type="NCBI Taxonomy" id="1521930"/>
    <lineage>
        <taxon>Bacteria</taxon>
        <taxon>Pseudomonadati</taxon>
        <taxon>Pseudomonadota</taxon>
        <taxon>Gammaproteobacteria</taxon>
        <taxon>Pasteurellales</taxon>
        <taxon>Pasteurellaceae</taxon>
        <taxon>Mesocricetibacter</taxon>
    </lineage>
</organism>
<dbReference type="EMBL" id="SNYQ01000015">
    <property type="protein sequence ID" value="TDQ56091.1"/>
    <property type="molecule type" value="Genomic_DNA"/>
</dbReference>
<reference evidence="1 2" key="1">
    <citation type="submission" date="2019-03" db="EMBL/GenBank/DDBJ databases">
        <title>Genomic Encyclopedia of Type Strains, Phase IV (KMG-IV): sequencing the most valuable type-strain genomes for metagenomic binning, comparative biology and taxonomic classification.</title>
        <authorList>
            <person name="Goeker M."/>
        </authorList>
    </citation>
    <scope>NUCLEOTIDE SEQUENCE [LARGE SCALE GENOMIC DNA]</scope>
    <source>
        <strain evidence="1 2">DSM 28403</strain>
    </source>
</reference>
<proteinExistence type="predicted"/>
<evidence type="ECO:0000313" key="2">
    <source>
        <dbReference type="Proteomes" id="UP000295657"/>
    </source>
</evidence>
<comment type="caution">
    <text evidence="1">The sequence shown here is derived from an EMBL/GenBank/DDBJ whole genome shotgun (WGS) entry which is preliminary data.</text>
</comment>
<gene>
    <name evidence="1" type="ORF">EDC45_2065</name>
</gene>
<keyword evidence="2" id="KW-1185">Reference proteome</keyword>
<protein>
    <submittedName>
        <fullName evidence="1">Uncharacterized protein</fullName>
    </submittedName>
</protein>